<reference evidence="4 5" key="1">
    <citation type="journal article" date="2017" name="Int. J. Parasitol.">
        <title>The genome of the protozoan parasite Cystoisospora suis and a reverse vaccinology approach to identify vaccine candidates.</title>
        <authorList>
            <person name="Palmieri N."/>
            <person name="Shrestha A."/>
            <person name="Ruttkowski B."/>
            <person name="Beck T."/>
            <person name="Vogl C."/>
            <person name="Tomley F."/>
            <person name="Blake D.P."/>
            <person name="Joachim A."/>
        </authorList>
    </citation>
    <scope>NUCLEOTIDE SEQUENCE [LARGE SCALE GENOMIC DNA]</scope>
    <source>
        <strain evidence="4 5">Wien I</strain>
    </source>
</reference>
<dbReference type="Proteomes" id="UP000221165">
    <property type="component" value="Unassembled WGS sequence"/>
</dbReference>
<keyword evidence="5" id="KW-1185">Reference proteome</keyword>
<dbReference type="VEuPathDB" id="ToxoDB:CSUI_002643"/>
<dbReference type="AlphaFoldDB" id="A0A2C6L885"/>
<comment type="caution">
    <text evidence="4">The sequence shown here is derived from an EMBL/GenBank/DDBJ whole genome shotgun (WGS) entry which is preliminary data.</text>
</comment>
<gene>
    <name evidence="4" type="ORF">CSUI_002643</name>
</gene>
<proteinExistence type="predicted"/>
<organism evidence="4 5">
    <name type="scientific">Cystoisospora suis</name>
    <dbReference type="NCBI Taxonomy" id="483139"/>
    <lineage>
        <taxon>Eukaryota</taxon>
        <taxon>Sar</taxon>
        <taxon>Alveolata</taxon>
        <taxon>Apicomplexa</taxon>
        <taxon>Conoidasida</taxon>
        <taxon>Coccidia</taxon>
        <taxon>Eucoccidiorida</taxon>
        <taxon>Eimeriorina</taxon>
        <taxon>Sarcocystidae</taxon>
        <taxon>Cystoisospora</taxon>
    </lineage>
</organism>
<feature type="region of interest" description="Disordered" evidence="1">
    <location>
        <begin position="303"/>
        <end position="322"/>
    </location>
</feature>
<evidence type="ECO:0000259" key="3">
    <source>
        <dbReference type="Pfam" id="PF04092"/>
    </source>
</evidence>
<dbReference type="Gene3D" id="2.60.40.1320">
    <property type="entry name" value="SRS domain"/>
    <property type="match status" value="2"/>
</dbReference>
<accession>A0A2C6L885</accession>
<sequence>MFCRAHLCRGMDRSWLFLWAIIAVAVITSDALLTEASGHAEVAGPAASTPVKALDKSLRLQSAQGKQEEAQPAAKLGECKVKTTGDQPTASVTIDEKSLQAKFTCGGEFTGGTVPNSSEPTKCCKNATCDPASDQANISDVLGVEGRAENNSHVVTVTVAKVPEAKRGAKFYYKCTHASKEGEFCLVMVSLPGSLPSNECAIDRTVELSLPAPHTTAVFKCNGTLADKPVEVKTGDSCSGEPTKSAILTLTGGKNESHAYTLGVAELPDTTTKLCYECVYEDVPKLPNTTEKEKRTCSVMVTVTGRGTPSPEGSKTSTSTSSTSSASIAYKTLGVVASAVVALSAVVVD</sequence>
<dbReference type="SUPFAM" id="SSF74877">
    <property type="entry name" value="Major surface antigen p30, SAG1"/>
    <property type="match status" value="1"/>
</dbReference>
<evidence type="ECO:0000256" key="1">
    <source>
        <dbReference type="SAM" id="MobiDB-lite"/>
    </source>
</evidence>
<feature type="compositionally biased region" description="Polar residues" evidence="1">
    <location>
        <begin position="303"/>
        <end position="313"/>
    </location>
</feature>
<keyword evidence="2" id="KW-0732">Signal</keyword>
<feature type="signal peptide" evidence="2">
    <location>
        <begin position="1"/>
        <end position="31"/>
    </location>
</feature>
<evidence type="ECO:0000313" key="5">
    <source>
        <dbReference type="Proteomes" id="UP000221165"/>
    </source>
</evidence>
<dbReference type="GeneID" id="94426054"/>
<dbReference type="EMBL" id="MIGC01001096">
    <property type="protein sequence ID" value="PHJ23504.1"/>
    <property type="molecule type" value="Genomic_DNA"/>
</dbReference>
<protein>
    <submittedName>
        <fullName evidence="4">Sag-related sequence protein srs59b</fullName>
    </submittedName>
</protein>
<evidence type="ECO:0000256" key="2">
    <source>
        <dbReference type="SAM" id="SignalP"/>
    </source>
</evidence>
<dbReference type="InterPro" id="IPR036755">
    <property type="entry name" value="SRS_dom_sf"/>
</dbReference>
<name>A0A2C6L885_9APIC</name>
<dbReference type="RefSeq" id="XP_067925179.1">
    <property type="nucleotide sequence ID" value="XM_068062843.1"/>
</dbReference>
<dbReference type="Pfam" id="PF04092">
    <property type="entry name" value="SAG"/>
    <property type="match status" value="2"/>
</dbReference>
<feature type="domain" description="SRS" evidence="3">
    <location>
        <begin position="79"/>
        <end position="189"/>
    </location>
</feature>
<feature type="chain" id="PRO_5012519136" evidence="2">
    <location>
        <begin position="32"/>
        <end position="349"/>
    </location>
</feature>
<feature type="domain" description="SRS" evidence="3">
    <location>
        <begin position="204"/>
        <end position="303"/>
    </location>
</feature>
<dbReference type="InterPro" id="IPR007226">
    <property type="entry name" value="SRS_dom"/>
</dbReference>
<dbReference type="GO" id="GO:0016020">
    <property type="term" value="C:membrane"/>
    <property type="evidence" value="ECO:0007669"/>
    <property type="project" value="InterPro"/>
</dbReference>
<evidence type="ECO:0000313" key="4">
    <source>
        <dbReference type="EMBL" id="PHJ23504.1"/>
    </source>
</evidence>